<evidence type="ECO:0000256" key="2">
    <source>
        <dbReference type="SAM" id="Phobius"/>
    </source>
</evidence>
<evidence type="ECO:0000313" key="4">
    <source>
        <dbReference type="Proteomes" id="UP000034982"/>
    </source>
</evidence>
<comment type="caution">
    <text evidence="3">The sequence shown here is derived from an EMBL/GenBank/DDBJ whole genome shotgun (WGS) entry which is preliminary data.</text>
</comment>
<keyword evidence="2" id="KW-0472">Membrane</keyword>
<feature type="coiled-coil region" evidence="1">
    <location>
        <begin position="541"/>
        <end position="594"/>
    </location>
</feature>
<dbReference type="EMBL" id="AYYE01001171">
    <property type="protein sequence ID" value="ETK06504.1"/>
    <property type="molecule type" value="Genomic_DNA"/>
</dbReference>
<evidence type="ECO:0000313" key="3">
    <source>
        <dbReference type="EMBL" id="ETK06504.1"/>
    </source>
</evidence>
<feature type="transmembrane region" description="Helical" evidence="2">
    <location>
        <begin position="776"/>
        <end position="800"/>
    </location>
</feature>
<gene>
    <name evidence="3" type="ORF">T230_11990</name>
</gene>
<keyword evidence="2" id="KW-0812">Transmembrane</keyword>
<name>W2CGZ8_9BACT</name>
<sequence>MADEKTIYVTFEFQGNLDKDVDGVTNSLDRLEIEASKVLKKMAEGSNLVSRGFRVQADAINKLPGPLNTAASGVGSLSKAFGALKASGIVFLLDAIVVALRSLVMWFNSSVEGQMEFARTSGYLSGVMGQLRESLIKLGETIYRALRDPIKAVNDVCGAILNSLSVRLLGLGEMFQALGKIISSGFTDGFNNLTEGWSKVYWGIDHVREGMRDYITSGHEAAKKTAELGVAGEKLSRDRSEWRVEEAEKEAKAEKLREQMESAKGKRRIQLANEYKAVVNEIYDERKRQLTEELRIQEGQNKLTTNSLEDIDKVNQLKASLIKLDTDREKELGAIDKAARSGSGRGNKDAEKALREQQERLKLQKSYQREWENNQLEFAQKQIDLLNDSYYKQRQQAELNKKKELAAIKQQEEDMLKAKREAYGKNATLSKEETTYFKNLVDLAEKSYKKSAAEIDEAVNGAFKEGRLRFADELAVQLDDIENYYKERLRMAENNEKLIAELTVAKEKEITLAKNSYTAEMLNYDIEITRKQMANAESFYRWEADRRKKQLEEERRVQKERIRLMEERYKLAPTDKLAKEIALSREELEALNKELSRIPTQKLSEVLGAFGQMAAALGGLSGSVGQAFAAIGSSLAAASEMLSRDMDTTRGKVGAISTAISGTATLINMITAAAEKRRAVEKEFYKNSIAFAHEYALSLNEQLRLQSKSGAFVRNYAGEIKDSFKALNKAMDGYSDAIGKLHEGQANVDLRNVVDGNNVAKGAATGALAGAAVGSMIVPGIGTAIGAVVGTIGGLLAGIFSKKKDKVTDDLMKVFPGLVDEAGRLRTPANLTGYPCVGANCIRLHETPPVGPNKYVRHPSLSGRLWGVCCCAPTRIP</sequence>
<dbReference type="Proteomes" id="UP000034982">
    <property type="component" value="Unassembled WGS sequence"/>
</dbReference>
<organism evidence="3 4">
    <name type="scientific">Tannerella sp. oral taxon BU063 isolate Cell 1/3</name>
    <dbReference type="NCBI Taxonomy" id="1411022"/>
    <lineage>
        <taxon>Bacteria</taxon>
        <taxon>Pseudomonadati</taxon>
        <taxon>Bacteroidota</taxon>
        <taxon>Bacteroidia</taxon>
        <taxon>Bacteroidales</taxon>
        <taxon>Tannerellaceae</taxon>
        <taxon>Tannerella</taxon>
    </lineage>
</organism>
<proteinExistence type="predicted"/>
<feature type="coiled-coil region" evidence="1">
    <location>
        <begin position="237"/>
        <end position="300"/>
    </location>
</feature>
<accession>W2CGZ8</accession>
<dbReference type="PATRIC" id="fig|1411022.3.peg.1470"/>
<reference evidence="3 4" key="1">
    <citation type="submission" date="2013-11" db="EMBL/GenBank/DDBJ databases">
        <title>Single cell genomics of uncultured Tannerella BU063 (oral taxon 286).</title>
        <authorList>
            <person name="Beall C.J."/>
            <person name="Campbell A.G."/>
            <person name="Griffen A.L."/>
            <person name="Podar M."/>
            <person name="Leys E.J."/>
        </authorList>
    </citation>
    <scope>NUCLEOTIDE SEQUENCE [LARGE SCALE GENOMIC DNA]</scope>
    <source>
        <strain evidence="3">Cell 1/3</strain>
    </source>
</reference>
<feature type="coiled-coil region" evidence="1">
    <location>
        <begin position="392"/>
        <end position="421"/>
    </location>
</feature>
<protein>
    <submittedName>
        <fullName evidence="3">Uncharacterized protein</fullName>
    </submittedName>
</protein>
<keyword evidence="2" id="KW-1133">Transmembrane helix</keyword>
<dbReference type="AlphaFoldDB" id="W2CGZ8"/>
<evidence type="ECO:0000256" key="1">
    <source>
        <dbReference type="SAM" id="Coils"/>
    </source>
</evidence>
<keyword evidence="1" id="KW-0175">Coiled coil</keyword>